<evidence type="ECO:0000256" key="1">
    <source>
        <dbReference type="SAM" id="MobiDB-lite"/>
    </source>
</evidence>
<dbReference type="GeneID" id="54292694"/>
<gene>
    <name evidence="2" type="ORF">K452DRAFT_123291</name>
</gene>
<feature type="region of interest" description="Disordered" evidence="1">
    <location>
        <begin position="37"/>
        <end position="393"/>
    </location>
</feature>
<protein>
    <submittedName>
        <fullName evidence="2">Uncharacterized protein</fullName>
    </submittedName>
</protein>
<accession>A0A6A6BQR3</accession>
<dbReference type="Proteomes" id="UP000799438">
    <property type="component" value="Unassembled WGS sequence"/>
</dbReference>
<name>A0A6A6BQR3_9PEZI</name>
<feature type="compositionally biased region" description="Basic and acidic residues" evidence="1">
    <location>
        <begin position="205"/>
        <end position="254"/>
    </location>
</feature>
<feature type="compositionally biased region" description="Basic and acidic residues" evidence="1">
    <location>
        <begin position="63"/>
        <end position="72"/>
    </location>
</feature>
<proteinExistence type="predicted"/>
<keyword evidence="3" id="KW-1185">Reference proteome</keyword>
<feature type="compositionally biased region" description="Low complexity" evidence="1">
    <location>
        <begin position="348"/>
        <end position="360"/>
    </location>
</feature>
<feature type="compositionally biased region" description="Polar residues" evidence="1">
    <location>
        <begin position="368"/>
        <end position="385"/>
    </location>
</feature>
<feature type="compositionally biased region" description="Basic and acidic residues" evidence="1">
    <location>
        <begin position="121"/>
        <end position="139"/>
    </location>
</feature>
<dbReference type="AlphaFoldDB" id="A0A6A6BQR3"/>
<feature type="compositionally biased region" description="Low complexity" evidence="1">
    <location>
        <begin position="194"/>
        <end position="204"/>
    </location>
</feature>
<dbReference type="EMBL" id="ML995477">
    <property type="protein sequence ID" value="KAF2145645.1"/>
    <property type="molecule type" value="Genomic_DNA"/>
</dbReference>
<sequence>MDPLVSWGLFIIVGSAAVLYYRSTNEKKTQARGLRAKSVSDDIVSRTKSKRKTDVITSGSDTAAKKKNDVKARNKKKDQQAPSKAPQVTTQPIADEEDDNDKEWARQLADLKKGTTLAPPTRKEGRGKTVKQRAADADRGLTSGSSNNGAEADGELSPALSPAMNATAPSGNDIADMLEAPAAGPSVLRLTESTKPVKQQQAKKAPAEAKETKKQRQNRRKVEEARAANEETEKARRALLEKQLRTAREARGEPAKNGVASVPSGPNPWTAQGAPVTSAPAAEAPLLDTLDNERQLPTEEEQMRLAMEDSGWNTVEKGKKGKKKPADDSLAVKQVSEAPAKPVEETAKSSPNSTPKTSPKVRPAEPHPTNSFSALDDLSSWQGHPQDSDWAVL</sequence>
<evidence type="ECO:0000313" key="2">
    <source>
        <dbReference type="EMBL" id="KAF2145645.1"/>
    </source>
</evidence>
<feature type="compositionally biased region" description="Basic and acidic residues" evidence="1">
    <location>
        <begin position="291"/>
        <end position="307"/>
    </location>
</feature>
<dbReference type="OrthoDB" id="4207724at2759"/>
<organism evidence="2 3">
    <name type="scientific">Aplosporella prunicola CBS 121167</name>
    <dbReference type="NCBI Taxonomy" id="1176127"/>
    <lineage>
        <taxon>Eukaryota</taxon>
        <taxon>Fungi</taxon>
        <taxon>Dikarya</taxon>
        <taxon>Ascomycota</taxon>
        <taxon>Pezizomycotina</taxon>
        <taxon>Dothideomycetes</taxon>
        <taxon>Dothideomycetes incertae sedis</taxon>
        <taxon>Botryosphaeriales</taxon>
        <taxon>Aplosporellaceae</taxon>
        <taxon>Aplosporella</taxon>
    </lineage>
</organism>
<evidence type="ECO:0000313" key="3">
    <source>
        <dbReference type="Proteomes" id="UP000799438"/>
    </source>
</evidence>
<dbReference type="RefSeq" id="XP_033401357.1">
    <property type="nucleotide sequence ID" value="XM_033535200.1"/>
</dbReference>
<feature type="compositionally biased region" description="Polar residues" evidence="1">
    <location>
        <begin position="80"/>
        <end position="92"/>
    </location>
</feature>
<feature type="compositionally biased region" description="Basic and acidic residues" evidence="1">
    <location>
        <begin position="102"/>
        <end position="113"/>
    </location>
</feature>
<reference evidence="2" key="1">
    <citation type="journal article" date="2020" name="Stud. Mycol.">
        <title>101 Dothideomycetes genomes: a test case for predicting lifestyles and emergence of pathogens.</title>
        <authorList>
            <person name="Haridas S."/>
            <person name="Albert R."/>
            <person name="Binder M."/>
            <person name="Bloem J."/>
            <person name="Labutti K."/>
            <person name="Salamov A."/>
            <person name="Andreopoulos B."/>
            <person name="Baker S."/>
            <person name="Barry K."/>
            <person name="Bills G."/>
            <person name="Bluhm B."/>
            <person name="Cannon C."/>
            <person name="Castanera R."/>
            <person name="Culley D."/>
            <person name="Daum C."/>
            <person name="Ezra D."/>
            <person name="Gonzalez J."/>
            <person name="Henrissat B."/>
            <person name="Kuo A."/>
            <person name="Liang C."/>
            <person name="Lipzen A."/>
            <person name="Lutzoni F."/>
            <person name="Magnuson J."/>
            <person name="Mondo S."/>
            <person name="Nolan M."/>
            <person name="Ohm R."/>
            <person name="Pangilinan J."/>
            <person name="Park H.-J."/>
            <person name="Ramirez L."/>
            <person name="Alfaro M."/>
            <person name="Sun H."/>
            <person name="Tritt A."/>
            <person name="Yoshinaga Y."/>
            <person name="Zwiers L.-H."/>
            <person name="Turgeon B."/>
            <person name="Goodwin S."/>
            <person name="Spatafora J."/>
            <person name="Crous P."/>
            <person name="Grigoriev I."/>
        </authorList>
    </citation>
    <scope>NUCLEOTIDE SEQUENCE</scope>
    <source>
        <strain evidence="2">CBS 121167</strain>
    </source>
</reference>